<feature type="region of interest" description="Disordered" evidence="1">
    <location>
        <begin position="83"/>
        <end position="155"/>
    </location>
</feature>
<evidence type="ECO:0000256" key="1">
    <source>
        <dbReference type="SAM" id="MobiDB-lite"/>
    </source>
</evidence>
<name>A0AAV6LJR9_9ERIC</name>
<evidence type="ECO:0008006" key="4">
    <source>
        <dbReference type="Google" id="ProtNLM"/>
    </source>
</evidence>
<accession>A0AAV6LJR9</accession>
<organism evidence="2 3">
    <name type="scientific">Rhododendron griersonianum</name>
    <dbReference type="NCBI Taxonomy" id="479676"/>
    <lineage>
        <taxon>Eukaryota</taxon>
        <taxon>Viridiplantae</taxon>
        <taxon>Streptophyta</taxon>
        <taxon>Embryophyta</taxon>
        <taxon>Tracheophyta</taxon>
        <taxon>Spermatophyta</taxon>
        <taxon>Magnoliopsida</taxon>
        <taxon>eudicotyledons</taxon>
        <taxon>Gunneridae</taxon>
        <taxon>Pentapetalae</taxon>
        <taxon>asterids</taxon>
        <taxon>Ericales</taxon>
        <taxon>Ericaceae</taxon>
        <taxon>Ericoideae</taxon>
        <taxon>Rhodoreae</taxon>
        <taxon>Rhododendron</taxon>
    </lineage>
</organism>
<comment type="caution">
    <text evidence="2">The sequence shown here is derived from an EMBL/GenBank/DDBJ whole genome shotgun (WGS) entry which is preliminary data.</text>
</comment>
<proteinExistence type="predicted"/>
<evidence type="ECO:0000313" key="3">
    <source>
        <dbReference type="Proteomes" id="UP000823749"/>
    </source>
</evidence>
<feature type="compositionally biased region" description="Basic and acidic residues" evidence="1">
    <location>
        <begin position="103"/>
        <end position="145"/>
    </location>
</feature>
<dbReference type="AlphaFoldDB" id="A0AAV6LJR9"/>
<dbReference type="EMBL" id="JACTNZ010000001">
    <property type="protein sequence ID" value="KAG5565006.1"/>
    <property type="molecule type" value="Genomic_DNA"/>
</dbReference>
<sequence length="204" mass="22849">MPLNSWNVPSFRAIGSNWGHFIEVDEKTLKEVSFDKGRILLATENPNQIAGKIQLTVDGSIYMVRVEEEESFRIVNLSSHDYNSGPKRVGEDGDVDSSNDDTADIRLGKRKQLDSLAKQDDLSKQRSDDRDANTKQRIGEFEDRANNTNNASPNGRCMENIREHAKGAWEGLLCQKAGLSWLGWFVMADIVHSVNSKSGRAKIL</sequence>
<reference evidence="2" key="1">
    <citation type="submission" date="2020-08" db="EMBL/GenBank/DDBJ databases">
        <title>Plant Genome Project.</title>
        <authorList>
            <person name="Zhang R.-G."/>
        </authorList>
    </citation>
    <scope>NUCLEOTIDE SEQUENCE</scope>
    <source>
        <strain evidence="2">WSP0</strain>
        <tissue evidence="2">Leaf</tissue>
    </source>
</reference>
<evidence type="ECO:0000313" key="2">
    <source>
        <dbReference type="EMBL" id="KAG5565006.1"/>
    </source>
</evidence>
<keyword evidence="3" id="KW-1185">Reference proteome</keyword>
<gene>
    <name evidence="2" type="ORF">RHGRI_001022</name>
</gene>
<protein>
    <recommendedName>
        <fullName evidence="4">DUF4283 domain-containing protein</fullName>
    </recommendedName>
</protein>
<dbReference type="Proteomes" id="UP000823749">
    <property type="component" value="Chromosome 1"/>
</dbReference>
<feature type="compositionally biased region" description="Acidic residues" evidence="1">
    <location>
        <begin position="92"/>
        <end position="102"/>
    </location>
</feature>